<evidence type="ECO:0000256" key="9">
    <source>
        <dbReference type="PIRSR" id="PIRSR602401-1"/>
    </source>
</evidence>
<dbReference type="Proteomes" id="UP001162541">
    <property type="component" value="Chromosome 6"/>
</dbReference>
<dbReference type="GO" id="GO:0005506">
    <property type="term" value="F:iron ion binding"/>
    <property type="evidence" value="ECO:0007669"/>
    <property type="project" value="InterPro"/>
</dbReference>
<dbReference type="Gene3D" id="1.10.630.10">
    <property type="entry name" value="Cytochrome P450"/>
    <property type="match status" value="1"/>
</dbReference>
<dbReference type="EMBL" id="AP019871">
    <property type="protein sequence ID" value="BBN15560.1"/>
    <property type="molecule type" value="Genomic_DNA"/>
</dbReference>
<feature type="transmembrane region" description="Helical" evidence="11">
    <location>
        <begin position="16"/>
        <end position="38"/>
    </location>
</feature>
<dbReference type="EMBL" id="AP019871">
    <property type="protein sequence ID" value="BBN15559.1"/>
    <property type="molecule type" value="Genomic_DNA"/>
</dbReference>
<dbReference type="InterPro" id="IPR050665">
    <property type="entry name" value="Cytochrome_P450_Monooxygen"/>
</dbReference>
<accession>A0A176VR63</accession>
<evidence type="ECO:0000256" key="4">
    <source>
        <dbReference type="ARBA" id="ARBA00022723"/>
    </source>
</evidence>
<comment type="subcellular location">
    <subcellularLocation>
        <location evidence="1">Membrane</location>
    </subcellularLocation>
</comment>
<dbReference type="Proteomes" id="UP000077202">
    <property type="component" value="Unassembled WGS sequence"/>
</dbReference>
<reference evidence="15" key="3">
    <citation type="journal article" date="2020" name="Curr. Biol.">
        <title>Chromatin organization in early land plants reveals an ancestral association between H3K27me3, transposons, and constitutive heterochromatin.</title>
        <authorList>
            <person name="Montgomery S.A."/>
            <person name="Tanizawa Y."/>
            <person name="Galik B."/>
            <person name="Wang N."/>
            <person name="Ito T."/>
            <person name="Mochizuki T."/>
            <person name="Akimcheva S."/>
            <person name="Bowman J.L."/>
            <person name="Cognat V."/>
            <person name="Marechal-Drouard L."/>
            <person name="Ekker H."/>
            <person name="Hong S.F."/>
            <person name="Kohchi T."/>
            <person name="Lin S.S."/>
            <person name="Liu L.D."/>
            <person name="Nakamura Y."/>
            <person name="Valeeva L.R."/>
            <person name="Shakirov E.V."/>
            <person name="Shippen D.E."/>
            <person name="Wei W.L."/>
            <person name="Yagura M."/>
            <person name="Yamaoka S."/>
            <person name="Yamato K.T."/>
            <person name="Liu C."/>
            <person name="Berger F."/>
        </authorList>
    </citation>
    <scope>NUCLEOTIDE SEQUENCE [LARGE SCALE GENOMIC DNA]</scope>
    <source>
        <strain evidence="15">Tak-1</strain>
    </source>
</reference>
<dbReference type="EMBL" id="AP019871">
    <property type="protein sequence ID" value="BBN15562.1"/>
    <property type="molecule type" value="Genomic_DNA"/>
</dbReference>
<keyword evidence="4 9" id="KW-0479">Metal-binding</keyword>
<dbReference type="PRINTS" id="PR00385">
    <property type="entry name" value="P450"/>
</dbReference>
<dbReference type="GO" id="GO:0004497">
    <property type="term" value="F:monooxygenase activity"/>
    <property type="evidence" value="ECO:0007669"/>
    <property type="project" value="UniProtKB-KW"/>
</dbReference>
<evidence type="ECO:0000313" key="13">
    <source>
        <dbReference type="EMBL" id="OAE23404.1"/>
    </source>
</evidence>
<dbReference type="InterPro" id="IPR017972">
    <property type="entry name" value="Cyt_P450_CS"/>
</dbReference>
<evidence type="ECO:0000256" key="2">
    <source>
        <dbReference type="ARBA" id="ARBA00022617"/>
    </source>
</evidence>
<dbReference type="InterPro" id="IPR002401">
    <property type="entry name" value="Cyt_P450_E_grp-I"/>
</dbReference>
<dbReference type="EMBL" id="LVLJ01002842">
    <property type="protein sequence ID" value="OAE23404.1"/>
    <property type="molecule type" value="Genomic_DNA"/>
</dbReference>
<dbReference type="PANTHER" id="PTHR24282:SF211">
    <property type="entry name" value="CYTOCHROME P450-RELATED"/>
    <property type="match status" value="1"/>
</dbReference>
<evidence type="ECO:0000256" key="3">
    <source>
        <dbReference type="ARBA" id="ARBA00022692"/>
    </source>
</evidence>
<dbReference type="Pfam" id="PF00067">
    <property type="entry name" value="p450"/>
    <property type="match status" value="1"/>
</dbReference>
<dbReference type="AlphaFoldDB" id="A0A176VR63"/>
<gene>
    <name evidence="13" type="ORF">AXG93_1660s1640</name>
    <name evidence="12" type="ORF">Mp_6g20540</name>
</gene>
<dbReference type="GO" id="GO:0016020">
    <property type="term" value="C:membrane"/>
    <property type="evidence" value="ECO:0007669"/>
    <property type="project" value="UniProtKB-SubCell"/>
</dbReference>
<evidence type="ECO:0000256" key="7">
    <source>
        <dbReference type="ARBA" id="ARBA00023004"/>
    </source>
</evidence>
<dbReference type="InterPro" id="IPR001128">
    <property type="entry name" value="Cyt_P450"/>
</dbReference>
<dbReference type="PRINTS" id="PR00463">
    <property type="entry name" value="EP450I"/>
</dbReference>
<reference evidence="12" key="2">
    <citation type="journal article" date="2019" name="Curr. Biol.">
        <title>Chromatin organization in early land plants reveals an ancestral association between H3K27me3, transposons, and constitutive heterochromatin.</title>
        <authorList>
            <person name="Montgomery S.A."/>
            <person name="Tanizawa Y."/>
            <person name="Galik B."/>
            <person name="Wang N."/>
            <person name="Ito T."/>
            <person name="Mochizuki T."/>
            <person name="Akimcheva S."/>
            <person name="Bowman J."/>
            <person name="Cognat V."/>
            <person name="Drouard L."/>
            <person name="Ekker H."/>
            <person name="Houng S."/>
            <person name="Kohchi T."/>
            <person name="Lin S."/>
            <person name="Liu L.D."/>
            <person name="Nakamura Y."/>
            <person name="Valeeva L.R."/>
            <person name="Shakirov E.V."/>
            <person name="Shippen D.E."/>
            <person name="Wei W."/>
            <person name="Yagura M."/>
            <person name="Yamaoka S."/>
            <person name="Yamato K.T."/>
            <person name="Liu C."/>
            <person name="Berger F."/>
        </authorList>
    </citation>
    <scope>NUCLEOTIDE SEQUENCE [LARGE SCALE GENOMIC DNA]</scope>
    <source>
        <strain evidence="12">Tak-1</strain>
    </source>
</reference>
<proteinExistence type="inferred from homology"/>
<keyword evidence="6 10" id="KW-0560">Oxidoreductase</keyword>
<evidence type="ECO:0000313" key="15">
    <source>
        <dbReference type="Proteomes" id="UP001162541"/>
    </source>
</evidence>
<dbReference type="GO" id="GO:0016705">
    <property type="term" value="F:oxidoreductase activity, acting on paired donors, with incorporation or reduction of molecular oxygen"/>
    <property type="evidence" value="ECO:0007669"/>
    <property type="project" value="InterPro"/>
</dbReference>
<dbReference type="EMBL" id="AP019871">
    <property type="protein sequence ID" value="BBN15561.1"/>
    <property type="molecule type" value="Genomic_DNA"/>
</dbReference>
<keyword evidence="3 11" id="KW-0812">Transmembrane</keyword>
<keyword evidence="14" id="KW-1185">Reference proteome</keyword>
<evidence type="ECO:0000313" key="12">
    <source>
        <dbReference type="EMBL" id="BBN15559.1"/>
    </source>
</evidence>
<comment type="cofactor">
    <cofactor evidence="9">
        <name>heme</name>
        <dbReference type="ChEBI" id="CHEBI:30413"/>
    </cofactor>
</comment>
<dbReference type="SUPFAM" id="SSF48264">
    <property type="entry name" value="Cytochrome P450"/>
    <property type="match status" value="1"/>
</dbReference>
<dbReference type="InterPro" id="IPR036396">
    <property type="entry name" value="Cyt_P450_sf"/>
</dbReference>
<evidence type="ECO:0000256" key="10">
    <source>
        <dbReference type="RuleBase" id="RU000461"/>
    </source>
</evidence>
<dbReference type="PANTHER" id="PTHR24282">
    <property type="entry name" value="CYTOCHROME P450 FAMILY MEMBER"/>
    <property type="match status" value="1"/>
</dbReference>
<protein>
    <recommendedName>
        <fullName evidence="16">Cytochrome P450</fullName>
    </recommendedName>
</protein>
<comment type="similarity">
    <text evidence="10">Belongs to the cytochrome P450 family.</text>
</comment>
<evidence type="ECO:0000256" key="1">
    <source>
        <dbReference type="ARBA" id="ARBA00004370"/>
    </source>
</evidence>
<keyword evidence="7 9" id="KW-0408">Iron</keyword>
<name>A0A176VR63_MARPO</name>
<evidence type="ECO:0000256" key="11">
    <source>
        <dbReference type="SAM" id="Phobius"/>
    </source>
</evidence>
<evidence type="ECO:0000256" key="8">
    <source>
        <dbReference type="ARBA" id="ARBA00023136"/>
    </source>
</evidence>
<keyword evidence="5 11" id="KW-1133">Transmembrane helix</keyword>
<sequence length="550" mass="62944">MLTFEKLEFSRKTCSIATVVLMLTIILYRVLTIVRTYIWKPLWYRRAMEAQGISGPTPHVLTGNLAEVQALKADAWITPMNVVRHDYVDRLFPHYRLWTQKFGPRFLFWLGLEPVIFETDPDLIKEVFSSDHKGAFAKFGPQTALSKKVTGDALFALNGTKWLHRRRAVRPVFQGEQLQGLVEPIMMSTKTILLDKWDRLLAGSRECCIEDIVPHIAALTGDVVARTLFRSSYEDSNHAFEQHKELVKLEFYRQPLPCSWTPGSITSYISVSFQRFRRRRELHASIQTTIKRMVDKAIAEESQRSDYVHKDFLSLLLAVNHLPGTIDGGFQMSKTDLTHEARSFYTAGYQAPATTLNWIMMLLANNPIWQERIYEELREVCGVDGILTMQMVNKLNNLSMVVFEALRLYTPAPETARTAVRDVQLGKLRIMKGTSISICIPKLHRLPEFWGDDANEFRPERFKDGVSAARKHPVAYMPFSYGPRYCVARTFALLEVKCIIAMIIQRFSFQLSPNYLHAPIIVGVSIQPKHGLPIVLARRQDGKPVLSSVQ</sequence>
<evidence type="ECO:0008006" key="16">
    <source>
        <dbReference type="Google" id="ProtNLM"/>
    </source>
</evidence>
<organism evidence="13 14">
    <name type="scientific">Marchantia polymorpha subsp. ruderalis</name>
    <dbReference type="NCBI Taxonomy" id="1480154"/>
    <lineage>
        <taxon>Eukaryota</taxon>
        <taxon>Viridiplantae</taxon>
        <taxon>Streptophyta</taxon>
        <taxon>Embryophyta</taxon>
        <taxon>Marchantiophyta</taxon>
        <taxon>Marchantiopsida</taxon>
        <taxon>Marchantiidae</taxon>
        <taxon>Marchantiales</taxon>
        <taxon>Marchantiaceae</taxon>
        <taxon>Marchantia</taxon>
    </lineage>
</organism>
<feature type="binding site" description="axial binding residue" evidence="9">
    <location>
        <position position="486"/>
    </location>
    <ligand>
        <name>heme</name>
        <dbReference type="ChEBI" id="CHEBI:30413"/>
    </ligand>
    <ligandPart>
        <name>Fe</name>
        <dbReference type="ChEBI" id="CHEBI:18248"/>
    </ligandPart>
</feature>
<dbReference type="PROSITE" id="PS00086">
    <property type="entry name" value="CYTOCHROME_P450"/>
    <property type="match status" value="1"/>
</dbReference>
<evidence type="ECO:0000313" key="14">
    <source>
        <dbReference type="Proteomes" id="UP000077202"/>
    </source>
</evidence>
<keyword evidence="10" id="KW-0503">Monooxygenase</keyword>
<reference evidence="13 14" key="1">
    <citation type="submission" date="2016-03" db="EMBL/GenBank/DDBJ databases">
        <title>Mechanisms controlling the formation of the plant cell surface in tip-growing cells are functionally conserved among land plants.</title>
        <authorList>
            <person name="Honkanen S."/>
            <person name="Jones V.A."/>
            <person name="Morieri G."/>
            <person name="Champion C."/>
            <person name="Hetherington A.J."/>
            <person name="Kelly S."/>
            <person name="Saint-Marcoux D."/>
            <person name="Proust H."/>
            <person name="Prescott H."/>
            <person name="Dolan L."/>
        </authorList>
    </citation>
    <scope>NUCLEOTIDE SEQUENCE [LARGE SCALE GENOMIC DNA]</scope>
    <source>
        <strain evidence="14">cv. Tak-1 and cv. Tak-2</strain>
        <tissue evidence="13">Whole gametophyte</tissue>
    </source>
</reference>
<keyword evidence="2 9" id="KW-0349">Heme</keyword>
<dbReference type="GO" id="GO:0020037">
    <property type="term" value="F:heme binding"/>
    <property type="evidence" value="ECO:0007669"/>
    <property type="project" value="InterPro"/>
</dbReference>
<evidence type="ECO:0000256" key="5">
    <source>
        <dbReference type="ARBA" id="ARBA00022989"/>
    </source>
</evidence>
<evidence type="ECO:0000256" key="6">
    <source>
        <dbReference type="ARBA" id="ARBA00023002"/>
    </source>
</evidence>
<keyword evidence="8 11" id="KW-0472">Membrane</keyword>